<dbReference type="PANTHER" id="PTHR23092">
    <property type="entry name" value="POLY(A) RNA POLYMERASE"/>
    <property type="match status" value="1"/>
</dbReference>
<protein>
    <submittedName>
        <fullName evidence="2">Uncharacterized protein</fullName>
    </submittedName>
</protein>
<evidence type="ECO:0000313" key="2">
    <source>
        <dbReference type="EMBL" id="KAF5950730.1"/>
    </source>
</evidence>
<dbReference type="InterPro" id="IPR045862">
    <property type="entry name" value="Trf4-like"/>
</dbReference>
<accession>A0A7J7HCU0</accession>
<comment type="caution">
    <text evidence="2">The sequence shown here is derived from an EMBL/GenBank/DDBJ whole genome shotgun (WGS) entry which is preliminary data.</text>
</comment>
<feature type="compositionally biased region" description="Basic and acidic residues" evidence="1">
    <location>
        <begin position="8"/>
        <end position="21"/>
    </location>
</feature>
<dbReference type="GO" id="GO:0005730">
    <property type="term" value="C:nucleolus"/>
    <property type="evidence" value="ECO:0007669"/>
    <property type="project" value="TreeGrafter"/>
</dbReference>
<keyword evidence="3" id="KW-1185">Reference proteome</keyword>
<evidence type="ECO:0000313" key="3">
    <source>
        <dbReference type="Proteomes" id="UP000593564"/>
    </source>
</evidence>
<dbReference type="GO" id="GO:1990817">
    <property type="term" value="F:poly(A) RNA polymerase activity"/>
    <property type="evidence" value="ECO:0007669"/>
    <property type="project" value="InterPro"/>
</dbReference>
<dbReference type="PANTHER" id="PTHR23092:SF48">
    <property type="entry name" value="NUCLEOTIDYLTRANSFERASE FAMILY PROTEIN"/>
    <property type="match status" value="1"/>
</dbReference>
<organism evidence="2 3">
    <name type="scientific">Camellia sinensis</name>
    <name type="common">Tea plant</name>
    <name type="synonym">Thea sinensis</name>
    <dbReference type="NCBI Taxonomy" id="4442"/>
    <lineage>
        <taxon>Eukaryota</taxon>
        <taxon>Viridiplantae</taxon>
        <taxon>Streptophyta</taxon>
        <taxon>Embryophyta</taxon>
        <taxon>Tracheophyta</taxon>
        <taxon>Spermatophyta</taxon>
        <taxon>Magnoliopsida</taxon>
        <taxon>eudicotyledons</taxon>
        <taxon>Gunneridae</taxon>
        <taxon>Pentapetalae</taxon>
        <taxon>asterids</taxon>
        <taxon>Ericales</taxon>
        <taxon>Theaceae</taxon>
        <taxon>Camellia</taxon>
    </lineage>
</organism>
<dbReference type="AlphaFoldDB" id="A0A7J7HCU0"/>
<dbReference type="Proteomes" id="UP000593564">
    <property type="component" value="Unassembled WGS sequence"/>
</dbReference>
<dbReference type="GO" id="GO:0031499">
    <property type="term" value="C:TRAMP complex"/>
    <property type="evidence" value="ECO:0007669"/>
    <property type="project" value="TreeGrafter"/>
</dbReference>
<reference evidence="2 3" key="2">
    <citation type="submission" date="2020-07" db="EMBL/GenBank/DDBJ databases">
        <title>Genome assembly of wild tea tree DASZ reveals pedigree and selection history of tea varieties.</title>
        <authorList>
            <person name="Zhang W."/>
        </authorList>
    </citation>
    <scope>NUCLEOTIDE SEQUENCE [LARGE SCALE GENOMIC DNA]</scope>
    <source>
        <strain evidence="3">cv. G240</strain>
        <tissue evidence="2">Leaf</tissue>
    </source>
</reference>
<evidence type="ECO:0000256" key="1">
    <source>
        <dbReference type="SAM" id="MobiDB-lite"/>
    </source>
</evidence>
<reference evidence="3" key="1">
    <citation type="journal article" date="2020" name="Nat. Commun.">
        <title>Genome assembly of wild tea tree DASZ reveals pedigree and selection history of tea varieties.</title>
        <authorList>
            <person name="Zhang W."/>
            <person name="Zhang Y."/>
            <person name="Qiu H."/>
            <person name="Guo Y."/>
            <person name="Wan H."/>
            <person name="Zhang X."/>
            <person name="Scossa F."/>
            <person name="Alseekh S."/>
            <person name="Zhang Q."/>
            <person name="Wang P."/>
            <person name="Xu L."/>
            <person name="Schmidt M.H."/>
            <person name="Jia X."/>
            <person name="Li D."/>
            <person name="Zhu A."/>
            <person name="Guo F."/>
            <person name="Chen W."/>
            <person name="Ni D."/>
            <person name="Usadel B."/>
            <person name="Fernie A.R."/>
            <person name="Wen W."/>
        </authorList>
    </citation>
    <scope>NUCLEOTIDE SEQUENCE [LARGE SCALE GENOMIC DNA]</scope>
    <source>
        <strain evidence="3">cv. G240</strain>
    </source>
</reference>
<dbReference type="GO" id="GO:0031123">
    <property type="term" value="P:RNA 3'-end processing"/>
    <property type="evidence" value="ECO:0007669"/>
    <property type="project" value="TreeGrafter"/>
</dbReference>
<dbReference type="GO" id="GO:0043634">
    <property type="term" value="P:polyadenylation-dependent ncRNA catabolic process"/>
    <property type="evidence" value="ECO:0007669"/>
    <property type="project" value="TreeGrafter"/>
</dbReference>
<gene>
    <name evidence="2" type="ORF">HYC85_012723</name>
</gene>
<feature type="region of interest" description="Disordered" evidence="1">
    <location>
        <begin position="1"/>
        <end position="30"/>
    </location>
</feature>
<proteinExistence type="predicted"/>
<name>A0A7J7HCU0_CAMSI</name>
<dbReference type="EMBL" id="JACBKZ010000005">
    <property type="protein sequence ID" value="KAF5950730.1"/>
    <property type="molecule type" value="Genomic_DNA"/>
</dbReference>
<dbReference type="GO" id="GO:0003729">
    <property type="term" value="F:mRNA binding"/>
    <property type="evidence" value="ECO:0007669"/>
    <property type="project" value="TreeGrafter"/>
</dbReference>
<sequence>MDMASVAKKLERSEEARKEPRNQGCESDGFEFYGGEGAEKRRCGSTTLQSQSIGQAPLHQMQQYYRRLCVPDNCSRKWNALVHCLTLEAKRTSVVVLLFACVHGGLLLKLKALVVCLPPVRNLEPIKEAGILEGRNGIKETCLQHAARYLANQESVKSDSLKIVENTAVPIIMLLVEVPHDLITPAVSTISTLKEEPTEVISGDNPFQTNMANLKSSASPKCSNMITDDYKDMKSIHLDISFLSPSHIGLQTTELFD</sequence>